<gene>
    <name evidence="3" type="ORF">SI7747_17019173</name>
    <name evidence="4" type="ORF">SI8410_17020666</name>
</gene>
<dbReference type="InterPro" id="IPR012458">
    <property type="entry name" value="DUF1664"/>
</dbReference>
<evidence type="ECO:0000313" key="5">
    <source>
        <dbReference type="Proteomes" id="UP000663760"/>
    </source>
</evidence>
<evidence type="ECO:0000259" key="2">
    <source>
        <dbReference type="Pfam" id="PF07889"/>
    </source>
</evidence>
<dbReference type="EMBL" id="LR746280">
    <property type="protein sequence ID" value="CAA7409988.1"/>
    <property type="molecule type" value="Genomic_DNA"/>
</dbReference>
<dbReference type="Proteomes" id="UP000663760">
    <property type="component" value="Chromosome 17"/>
</dbReference>
<reference evidence="4" key="1">
    <citation type="submission" date="2020-02" db="EMBL/GenBank/DDBJ databases">
        <authorList>
            <person name="Scholz U."/>
            <person name="Mascher M."/>
            <person name="Fiebig A."/>
        </authorList>
    </citation>
    <scope>NUCLEOTIDE SEQUENCE</scope>
</reference>
<protein>
    <recommendedName>
        <fullName evidence="2">DUF1664 domain-containing protein</fullName>
    </recommendedName>
</protein>
<dbReference type="PANTHER" id="PTHR46667">
    <property type="entry name" value="OS05G0182700 PROTEIN"/>
    <property type="match status" value="1"/>
</dbReference>
<evidence type="ECO:0000313" key="3">
    <source>
        <dbReference type="EMBL" id="CAA2633685.1"/>
    </source>
</evidence>
<feature type="coiled-coil region" evidence="1">
    <location>
        <begin position="151"/>
        <end position="185"/>
    </location>
</feature>
<evidence type="ECO:0000256" key="1">
    <source>
        <dbReference type="SAM" id="Coils"/>
    </source>
</evidence>
<evidence type="ECO:0000313" key="4">
    <source>
        <dbReference type="EMBL" id="CAA7409988.1"/>
    </source>
</evidence>
<dbReference type="OrthoDB" id="544175at2759"/>
<proteinExistence type="predicted"/>
<dbReference type="Gene3D" id="1.20.5.2280">
    <property type="match status" value="1"/>
</dbReference>
<accession>A0A7I8LL54</accession>
<name>A0A7I8LL54_SPIIN</name>
<keyword evidence="5" id="KW-1185">Reference proteome</keyword>
<organism evidence="4 5">
    <name type="scientific">Spirodela intermedia</name>
    <name type="common">Intermediate duckweed</name>
    <dbReference type="NCBI Taxonomy" id="51605"/>
    <lineage>
        <taxon>Eukaryota</taxon>
        <taxon>Viridiplantae</taxon>
        <taxon>Streptophyta</taxon>
        <taxon>Embryophyta</taxon>
        <taxon>Tracheophyta</taxon>
        <taxon>Spermatophyta</taxon>
        <taxon>Magnoliopsida</taxon>
        <taxon>Liliopsida</taxon>
        <taxon>Araceae</taxon>
        <taxon>Lemnoideae</taxon>
        <taxon>Spirodela</taxon>
    </lineage>
</organism>
<dbReference type="AlphaFoldDB" id="A0A7I8LL54"/>
<dbReference type="PANTHER" id="PTHR46667:SF6">
    <property type="entry name" value="OS01G0185100 PROTEIN"/>
    <property type="match status" value="1"/>
</dbReference>
<keyword evidence="1" id="KW-0175">Coiled coil</keyword>
<dbReference type="EMBL" id="LR743604">
    <property type="protein sequence ID" value="CAA2633685.1"/>
    <property type="molecule type" value="Genomic_DNA"/>
</dbReference>
<dbReference type="Pfam" id="PF07889">
    <property type="entry name" value="DUF1664"/>
    <property type="match status" value="1"/>
</dbReference>
<feature type="domain" description="DUF1664" evidence="2">
    <location>
        <begin position="91"/>
        <end position="214"/>
    </location>
</feature>
<sequence length="312" mass="33809">MAMQAGMGLSKVVILIGAGYTGSILLRNGKLSEIIGELQTLTKGLENSTDASHNDHETSLLASQLDRLAREVQRMSSSRPITVLNGSSHQGNLSSLALPLVPLGLLGYGYMWWKGYSLGDLMYVTKRSMADAVSSMTKHLEQVSCALAATKRHLTQRIENLDGKVDEQNGNLREIKKEVIDANGKIGRIGNDVKAIELFLSTLDAKMSAIEGKQDLACDGVLYLCQFVHDKGGRTPEFLLNMAKSGTGRRALGFSEPTSLKGLQHIAESMEKASIQSIDNEIESVESSKIPSRYQPNLTCLKGGRSQSFGHG</sequence>